<feature type="region of interest" description="Disordered" evidence="2">
    <location>
        <begin position="322"/>
        <end position="347"/>
    </location>
</feature>
<proteinExistence type="predicted"/>
<dbReference type="Pfam" id="PF22936">
    <property type="entry name" value="Pol_BBD"/>
    <property type="match status" value="1"/>
</dbReference>
<dbReference type="InterPro" id="IPR013103">
    <property type="entry name" value="RVT_2"/>
</dbReference>
<reference evidence="6 7" key="1">
    <citation type="journal article" date="2018" name="PLoS Genet.">
        <title>Population sequencing reveals clonal diversity and ancestral inbreeding in the grapevine cultivar Chardonnay.</title>
        <authorList>
            <person name="Roach M.J."/>
            <person name="Johnson D.L."/>
            <person name="Bohlmann J."/>
            <person name="van Vuuren H.J."/>
            <person name="Jones S.J."/>
            <person name="Pretorius I.S."/>
            <person name="Schmidt S.A."/>
            <person name="Borneman A.R."/>
        </authorList>
    </citation>
    <scope>NUCLEOTIDE SEQUENCE [LARGE SCALE GENOMIC DNA]</scope>
    <source>
        <strain evidence="7">cv. Chardonnay</strain>
        <tissue evidence="6">Leaf</tissue>
    </source>
</reference>
<evidence type="ECO:0000313" key="6">
    <source>
        <dbReference type="EMBL" id="RVW57643.1"/>
    </source>
</evidence>
<dbReference type="EMBL" id="QGNW01001048">
    <property type="protein sequence ID" value="RVW57643.1"/>
    <property type="molecule type" value="Genomic_DNA"/>
</dbReference>
<feature type="compositionally biased region" description="Polar residues" evidence="2">
    <location>
        <begin position="385"/>
        <end position="400"/>
    </location>
</feature>
<dbReference type="CDD" id="cd09272">
    <property type="entry name" value="RNase_HI_RT_Ty1"/>
    <property type="match status" value="1"/>
</dbReference>
<dbReference type="SUPFAM" id="SSF56672">
    <property type="entry name" value="DNA/RNA polymerases"/>
    <property type="match status" value="1"/>
</dbReference>
<name>A0A438FCE8_VITVI</name>
<dbReference type="Pfam" id="PF07727">
    <property type="entry name" value="RVT_2"/>
    <property type="match status" value="1"/>
</dbReference>
<dbReference type="InterPro" id="IPR057670">
    <property type="entry name" value="SH3_retrovirus"/>
</dbReference>
<evidence type="ECO:0000259" key="4">
    <source>
        <dbReference type="Pfam" id="PF22936"/>
    </source>
</evidence>
<evidence type="ECO:0000313" key="7">
    <source>
        <dbReference type="Proteomes" id="UP000288805"/>
    </source>
</evidence>
<dbReference type="Pfam" id="PF25597">
    <property type="entry name" value="SH3_retrovirus"/>
    <property type="match status" value="1"/>
</dbReference>
<dbReference type="PANTHER" id="PTHR11439:SF486">
    <property type="entry name" value="RLK (RECEPTOR-LIKE KINASE) PROTEIN, PUTATIVE-RELATED"/>
    <property type="match status" value="1"/>
</dbReference>
<dbReference type="InterPro" id="IPR043502">
    <property type="entry name" value="DNA/RNA_pol_sf"/>
</dbReference>
<evidence type="ECO:0000259" key="5">
    <source>
        <dbReference type="Pfam" id="PF25597"/>
    </source>
</evidence>
<comment type="caution">
    <text evidence="6">The sequence shown here is derived from an EMBL/GenBank/DDBJ whole genome shotgun (WGS) entry which is preliminary data.</text>
</comment>
<dbReference type="InterPro" id="IPR054722">
    <property type="entry name" value="PolX-like_BBD"/>
</dbReference>
<dbReference type="AlphaFoldDB" id="A0A438FCE8"/>
<evidence type="ECO:0000256" key="1">
    <source>
        <dbReference type="ARBA" id="ARBA00022750"/>
    </source>
</evidence>
<protein>
    <submittedName>
        <fullName evidence="6">Retrovirus-related Pol polyprotein from transposon RE1</fullName>
    </submittedName>
</protein>
<dbReference type="Proteomes" id="UP000288805">
    <property type="component" value="Unassembled WGS sequence"/>
</dbReference>
<feature type="domain" description="Retroviral polymerase SH3-like" evidence="5">
    <location>
        <begin position="233"/>
        <end position="294"/>
    </location>
</feature>
<feature type="domain" description="Retrovirus-related Pol polyprotein from transposon TNT 1-94-like beta-barrel" evidence="4">
    <location>
        <begin position="53"/>
        <end position="127"/>
    </location>
</feature>
<organism evidence="6 7">
    <name type="scientific">Vitis vinifera</name>
    <name type="common">Grape</name>
    <dbReference type="NCBI Taxonomy" id="29760"/>
    <lineage>
        <taxon>Eukaryota</taxon>
        <taxon>Viridiplantae</taxon>
        <taxon>Streptophyta</taxon>
        <taxon>Embryophyta</taxon>
        <taxon>Tracheophyta</taxon>
        <taxon>Spermatophyta</taxon>
        <taxon>Magnoliopsida</taxon>
        <taxon>eudicotyledons</taxon>
        <taxon>Gunneridae</taxon>
        <taxon>Pentapetalae</taxon>
        <taxon>rosids</taxon>
        <taxon>Vitales</taxon>
        <taxon>Vitaceae</taxon>
        <taxon>Viteae</taxon>
        <taxon>Vitis</taxon>
    </lineage>
</organism>
<dbReference type="GO" id="GO:0004190">
    <property type="term" value="F:aspartic-type endopeptidase activity"/>
    <property type="evidence" value="ECO:0007669"/>
    <property type="project" value="UniProtKB-KW"/>
</dbReference>
<dbReference type="PANTHER" id="PTHR11439">
    <property type="entry name" value="GAG-POL-RELATED RETROTRANSPOSON"/>
    <property type="match status" value="1"/>
</dbReference>
<evidence type="ECO:0000259" key="3">
    <source>
        <dbReference type="Pfam" id="PF07727"/>
    </source>
</evidence>
<keyword evidence="1" id="KW-0645">Protease</keyword>
<keyword evidence="1" id="KW-0378">Hydrolase</keyword>
<feature type="domain" description="Reverse transcriptase Ty1/copia-type" evidence="3">
    <location>
        <begin position="481"/>
        <end position="686"/>
    </location>
</feature>
<gene>
    <name evidence="6" type="primary">RE1_2472</name>
    <name evidence="6" type="ORF">CK203_096268</name>
</gene>
<evidence type="ECO:0000256" key="2">
    <source>
        <dbReference type="SAM" id="MobiDB-lite"/>
    </source>
</evidence>
<feature type="region of interest" description="Disordered" evidence="2">
    <location>
        <begin position="380"/>
        <end position="400"/>
    </location>
</feature>
<keyword evidence="1" id="KW-0064">Aspartyl protease</keyword>
<sequence>MILLSLVKNKWSGCKRCLAKDHPLTPVISTGSAAQRGNFLIALHTKTEDSSGWIINSGASDHMTGDISVLHDCSPCHENYKVRIADGSLSTVTGIGRVIISETLTLNQVLLVPKLSCNLLSISKLTRDLNCVAKFSSSHCLFQDLASGMMISNAKESKGLYWFRTAGKQDSQAHHVSFSTPDPRLDLSLDSNKESTIMLLHYRLGHPNFMYLSKMFPALFKNKNPKLSNVFGCSAYVHLPPHQRSKHDPKSVKCIFIGYSSYQKGYKCYCPSTRKTYNTMDVTFLENVPFYTKTHIQGENPVNQQAEYQFWDVPVPDFGVPELNFSSEPSMAPDGPPSESRQIQGDKESIGKELQVYSRRQKNPKPVDLHPELPPVPCQTDDPKSNPTGVIQGNIDSPVITNDIDSMDDLNRPVAHRKGVRSCTQHPISKFVSYEKLSPNLRALITNLESIALPNCIQEAFQHPEWRKAGRWEDRPVQGKVGGQGFTQTYGIDFQETFAPVAKLNTIRVLLSLAANLDWNLHQLDVKNAFLNDDLEEEVYMEIPPGLKLSSSNDLVCKLQKSLYGLKQSPRAWFERFTKVIKGEEFSQGQFDHALFIKRLPGGKITVLIVYVDDIIVTGNDEEEISRLKTILSKEFEIKDLGTLRYFLGMEVARSSKGIFVSQRKYTLDLLKETGMLGCKPSNTPMDPFNKIGSKEDMVAVDKGRYQRLVGRLIYLSHTRPDISFAVSMVSQFMNNPIEEHQEVVYRILRYLKMTLGKGLFFKRVASCDVEIFSDADWAGSLTNRRSTSGYCTYVWGNLVTWRSKKQSVVARSSAEAEVRAIAHGICEGIWLKRLLEELQLAPHGPMKLMCDNQVAISIAKNPVHHDRTKHVEIDRHFIKEKI</sequence>
<accession>A0A438FCE8</accession>